<dbReference type="InterPro" id="IPR043428">
    <property type="entry name" value="LivM-like"/>
</dbReference>
<feature type="region of interest" description="Disordered" evidence="6">
    <location>
        <begin position="310"/>
        <end position="332"/>
    </location>
</feature>
<dbReference type="GO" id="GO:0005886">
    <property type="term" value="C:plasma membrane"/>
    <property type="evidence" value="ECO:0007669"/>
    <property type="project" value="UniProtKB-SubCell"/>
</dbReference>
<comment type="subcellular location">
    <subcellularLocation>
        <location evidence="1">Cell membrane</location>
        <topology evidence="1">Multi-pass membrane protein</topology>
    </subcellularLocation>
</comment>
<evidence type="ECO:0000313" key="9">
    <source>
        <dbReference type="Proteomes" id="UP000076959"/>
    </source>
</evidence>
<dbReference type="Pfam" id="PF02653">
    <property type="entry name" value="BPD_transp_2"/>
    <property type="match status" value="1"/>
</dbReference>
<dbReference type="InterPro" id="IPR001851">
    <property type="entry name" value="ABC_transp_permease"/>
</dbReference>
<feature type="transmembrane region" description="Helical" evidence="7">
    <location>
        <begin position="206"/>
        <end position="227"/>
    </location>
</feature>
<dbReference type="OrthoDB" id="9804361at2"/>
<dbReference type="PANTHER" id="PTHR30482:SF10">
    <property type="entry name" value="HIGH-AFFINITY BRANCHED-CHAIN AMINO ACID TRANSPORT PROTEIN BRAE"/>
    <property type="match status" value="1"/>
</dbReference>
<feature type="transmembrane region" description="Helical" evidence="7">
    <location>
        <begin position="110"/>
        <end position="130"/>
    </location>
</feature>
<gene>
    <name evidence="8" type="ORF">AYJ54_32950</name>
</gene>
<feature type="transmembrane region" description="Helical" evidence="7">
    <location>
        <begin position="80"/>
        <end position="103"/>
    </location>
</feature>
<evidence type="ECO:0000256" key="1">
    <source>
        <dbReference type="ARBA" id="ARBA00004651"/>
    </source>
</evidence>
<evidence type="ECO:0000256" key="7">
    <source>
        <dbReference type="SAM" id="Phobius"/>
    </source>
</evidence>
<feature type="transmembrane region" description="Helical" evidence="7">
    <location>
        <begin position="247"/>
        <end position="269"/>
    </location>
</feature>
<sequence>MSNGRFILFACLVGVALVAASMFVTNEYYVFAAYFVLQYVVLATAWNILGGYVGYVNFGTTAFLAIGLYSAAALNKWLDLPIPALIPIAGVLCGAVGLVMGYLTIRLRGVYFTIATLALSVVVQTFITNWDYVGGSRGLYVMRPSEVPVFGSYVAYLFFLMTVLAVAAVVTARAIERSTFGFGLAAIRDDETAAAASGVPVLRLKLVAAAISGGLMGMAGAPLPFYLTYVEPTSSFSLAYTVNSVAMPLVGGTTSWIGPVIGAVLLGTMQQAMTVLISSSVNLLVVGLLLVIFVIAAPNGILGLIRSKGGKKPDPETNPLAAMLVTEKRSSQ</sequence>
<proteinExistence type="predicted"/>
<keyword evidence="4 7" id="KW-1133">Transmembrane helix</keyword>
<keyword evidence="5 7" id="KW-0472">Membrane</keyword>
<dbReference type="GO" id="GO:0015658">
    <property type="term" value="F:branched-chain amino acid transmembrane transporter activity"/>
    <property type="evidence" value="ECO:0007669"/>
    <property type="project" value="InterPro"/>
</dbReference>
<evidence type="ECO:0000256" key="2">
    <source>
        <dbReference type="ARBA" id="ARBA00022475"/>
    </source>
</evidence>
<keyword evidence="9" id="KW-1185">Reference proteome</keyword>
<accession>A0A176YAI4</accession>
<name>A0A176YAI4_9BRAD</name>
<comment type="caution">
    <text evidence="8">The sequence shown here is derived from an EMBL/GenBank/DDBJ whole genome shotgun (WGS) entry which is preliminary data.</text>
</comment>
<dbReference type="PANTHER" id="PTHR30482">
    <property type="entry name" value="HIGH-AFFINITY BRANCHED-CHAIN AMINO ACID TRANSPORT SYSTEM PERMEASE"/>
    <property type="match status" value="1"/>
</dbReference>
<feature type="transmembrane region" description="Helical" evidence="7">
    <location>
        <begin position="150"/>
        <end position="170"/>
    </location>
</feature>
<evidence type="ECO:0000256" key="5">
    <source>
        <dbReference type="ARBA" id="ARBA00023136"/>
    </source>
</evidence>
<dbReference type="CDD" id="cd06581">
    <property type="entry name" value="TM_PBP1_LivM_like"/>
    <property type="match status" value="1"/>
</dbReference>
<evidence type="ECO:0000256" key="3">
    <source>
        <dbReference type="ARBA" id="ARBA00022692"/>
    </source>
</evidence>
<evidence type="ECO:0000256" key="4">
    <source>
        <dbReference type="ARBA" id="ARBA00022989"/>
    </source>
</evidence>
<dbReference type="AlphaFoldDB" id="A0A176YAI4"/>
<organism evidence="8 9">
    <name type="scientific">Bradyrhizobium centrolobii</name>
    <dbReference type="NCBI Taxonomy" id="1505087"/>
    <lineage>
        <taxon>Bacteria</taxon>
        <taxon>Pseudomonadati</taxon>
        <taxon>Pseudomonadota</taxon>
        <taxon>Alphaproteobacteria</taxon>
        <taxon>Hyphomicrobiales</taxon>
        <taxon>Nitrobacteraceae</taxon>
        <taxon>Bradyrhizobium</taxon>
    </lineage>
</organism>
<evidence type="ECO:0000313" key="8">
    <source>
        <dbReference type="EMBL" id="OAE99690.1"/>
    </source>
</evidence>
<evidence type="ECO:0000256" key="6">
    <source>
        <dbReference type="SAM" id="MobiDB-lite"/>
    </source>
</evidence>
<keyword evidence="2" id="KW-1003">Cell membrane</keyword>
<dbReference type="RefSeq" id="WP_063708334.1">
    <property type="nucleotide sequence ID" value="NZ_LUUB01000118.1"/>
</dbReference>
<dbReference type="EMBL" id="LUUB01000118">
    <property type="protein sequence ID" value="OAE99690.1"/>
    <property type="molecule type" value="Genomic_DNA"/>
</dbReference>
<protein>
    <submittedName>
        <fullName evidence="8">Branched-chain amino acid ABC transporter permease</fullName>
    </submittedName>
</protein>
<feature type="transmembrane region" description="Helical" evidence="7">
    <location>
        <begin position="31"/>
        <end position="49"/>
    </location>
</feature>
<reference evidence="8 9" key="1">
    <citation type="submission" date="2016-03" db="EMBL/GenBank/DDBJ databases">
        <title>Draft Genome Sequence of the Strain BR 10245 (Bradyrhizobium sp.) isolated from nodules of Centrolobium paraense.</title>
        <authorList>
            <person name="Simoes-Araujo J.L.Sr."/>
            <person name="Barauna A.C."/>
            <person name="Silva K."/>
            <person name="Zilli J.E."/>
        </authorList>
    </citation>
    <scope>NUCLEOTIDE SEQUENCE [LARGE SCALE GENOMIC DNA]</scope>
    <source>
        <strain evidence="8 9">BR 10245</strain>
    </source>
</reference>
<keyword evidence="3 7" id="KW-0812">Transmembrane</keyword>
<dbReference type="Proteomes" id="UP000076959">
    <property type="component" value="Unassembled WGS sequence"/>
</dbReference>
<dbReference type="STRING" id="1505087.AYJ54_32950"/>
<feature type="transmembrane region" description="Helical" evidence="7">
    <location>
        <begin position="281"/>
        <end position="305"/>
    </location>
</feature>
<feature type="transmembrane region" description="Helical" evidence="7">
    <location>
        <begin position="56"/>
        <end position="74"/>
    </location>
</feature>